<evidence type="ECO:0000313" key="7">
    <source>
        <dbReference type="EMBL" id="MBY07593.1"/>
    </source>
</evidence>
<evidence type="ECO:0000256" key="1">
    <source>
        <dbReference type="ARBA" id="ARBA00004141"/>
    </source>
</evidence>
<keyword evidence="4 5" id="KW-0472">Membrane</keyword>
<dbReference type="InterPro" id="IPR036259">
    <property type="entry name" value="MFS_trans_sf"/>
</dbReference>
<dbReference type="PANTHER" id="PTHR24064">
    <property type="entry name" value="SOLUTE CARRIER FAMILY 22 MEMBER"/>
    <property type="match status" value="1"/>
</dbReference>
<evidence type="ECO:0000256" key="3">
    <source>
        <dbReference type="ARBA" id="ARBA00022989"/>
    </source>
</evidence>
<organism evidence="7">
    <name type="scientific">Ornithodoros turicata</name>
    <dbReference type="NCBI Taxonomy" id="34597"/>
    <lineage>
        <taxon>Eukaryota</taxon>
        <taxon>Metazoa</taxon>
        <taxon>Ecdysozoa</taxon>
        <taxon>Arthropoda</taxon>
        <taxon>Chelicerata</taxon>
        <taxon>Arachnida</taxon>
        <taxon>Acari</taxon>
        <taxon>Parasitiformes</taxon>
        <taxon>Ixodida</taxon>
        <taxon>Ixodoidea</taxon>
        <taxon>Argasidae</taxon>
        <taxon>Ornithodorinae</taxon>
        <taxon>Ornithodoros</taxon>
    </lineage>
</organism>
<dbReference type="AlphaFoldDB" id="A0A2R5LDJ6"/>
<accession>A0A2R5LDJ6</accession>
<feature type="transmembrane region" description="Helical" evidence="5">
    <location>
        <begin position="206"/>
        <end position="226"/>
    </location>
</feature>
<dbReference type="PROSITE" id="PS50850">
    <property type="entry name" value="MFS"/>
    <property type="match status" value="1"/>
</dbReference>
<feature type="transmembrane region" description="Helical" evidence="5">
    <location>
        <begin position="232"/>
        <end position="252"/>
    </location>
</feature>
<dbReference type="InterPro" id="IPR005828">
    <property type="entry name" value="MFS_sugar_transport-like"/>
</dbReference>
<dbReference type="GO" id="GO:0016020">
    <property type="term" value="C:membrane"/>
    <property type="evidence" value="ECO:0007669"/>
    <property type="project" value="UniProtKB-SubCell"/>
</dbReference>
<feature type="transmembrane region" description="Helical" evidence="5">
    <location>
        <begin position="150"/>
        <end position="173"/>
    </location>
</feature>
<keyword evidence="2 5" id="KW-0812">Transmembrane</keyword>
<evidence type="ECO:0000256" key="4">
    <source>
        <dbReference type="ARBA" id="ARBA00023136"/>
    </source>
</evidence>
<feature type="transmembrane region" description="Helical" evidence="5">
    <location>
        <begin position="12"/>
        <end position="30"/>
    </location>
</feature>
<reference evidence="7" key="1">
    <citation type="submission" date="2018-03" db="EMBL/GenBank/DDBJ databases">
        <title>The relapsing fever spirochete Borrelia turicatae persists in the highly oxidative environment of its soft-bodied tick vector.</title>
        <authorList>
            <person name="Bourret T.J."/>
            <person name="Boyle W.K."/>
            <person name="Valenzuela J.G."/>
            <person name="Oliveira F."/>
            <person name="Lopez J.E."/>
        </authorList>
    </citation>
    <scope>NUCLEOTIDE SEQUENCE</scope>
    <source>
        <strain evidence="7">Kansas strain/isolate</strain>
        <tissue evidence="7">Salivary glands</tissue>
    </source>
</reference>
<keyword evidence="3 5" id="KW-1133">Transmembrane helix</keyword>
<comment type="subcellular location">
    <subcellularLocation>
        <location evidence="1">Membrane</location>
        <topology evidence="1">Multi-pass membrane protein</topology>
    </subcellularLocation>
</comment>
<dbReference type="GO" id="GO:0022857">
    <property type="term" value="F:transmembrane transporter activity"/>
    <property type="evidence" value="ECO:0007669"/>
    <property type="project" value="InterPro"/>
</dbReference>
<protein>
    <submittedName>
        <fullName evidence="7">Putative organic cation/carnitine transporter</fullName>
    </submittedName>
</protein>
<dbReference type="Gene3D" id="1.20.1250.20">
    <property type="entry name" value="MFS general substrate transporter like domains"/>
    <property type="match status" value="1"/>
</dbReference>
<dbReference type="InterPro" id="IPR020846">
    <property type="entry name" value="MFS_dom"/>
</dbReference>
<feature type="transmembrane region" description="Helical" evidence="5">
    <location>
        <begin position="323"/>
        <end position="345"/>
    </location>
</feature>
<evidence type="ECO:0000259" key="6">
    <source>
        <dbReference type="PROSITE" id="PS50850"/>
    </source>
</evidence>
<evidence type="ECO:0000256" key="5">
    <source>
        <dbReference type="SAM" id="Phobius"/>
    </source>
</evidence>
<feature type="transmembrane region" description="Helical" evidence="5">
    <location>
        <begin position="117"/>
        <end position="138"/>
    </location>
</feature>
<dbReference type="EMBL" id="GGLE01003467">
    <property type="protein sequence ID" value="MBY07593.1"/>
    <property type="molecule type" value="Transcribed_RNA"/>
</dbReference>
<feature type="transmembrane region" description="Helical" evidence="5">
    <location>
        <begin position="380"/>
        <end position="399"/>
    </location>
</feature>
<dbReference type="SUPFAM" id="SSF103473">
    <property type="entry name" value="MFS general substrate transporter"/>
    <property type="match status" value="1"/>
</dbReference>
<proteinExistence type="predicted"/>
<feature type="domain" description="Major facilitator superfamily (MFS) profile" evidence="6">
    <location>
        <begin position="8"/>
        <end position="494"/>
    </location>
</feature>
<evidence type="ECO:0000256" key="2">
    <source>
        <dbReference type="ARBA" id="ARBA00022692"/>
    </source>
</evidence>
<dbReference type="Pfam" id="PF00083">
    <property type="entry name" value="Sugar_tr"/>
    <property type="match status" value="1"/>
</dbReference>
<name>A0A2R5LDJ6_9ACAR</name>
<sequence>MGPWHVPTLAFLFMRGFPLSFTILLLSFAAPKMDHWCARPSGFEEWTSEQWRNFAIPMEMHKGKMKPSKCAMYRIEITDSGPVALNETLSCTAWEYDTSFYKSNLVTEWDLVCDRSWYVSMSQSLFMGGLIAGNALFATLSDRFGRRTSLLFAVIIVTLSGLATVASPTFLVFNLIRLVTSLGVGGYQSTAVTIAMECISTKRRPILLLGALGWIAGCTALPWLSYAITDWVILQVVLSLSSLVLLALWFVLPESPRWLMTKGKLRRAEASLNDIAAKNKLENIDVPKMVDEQRKLVEKTSNAEHTVSFLDLFKGKRLRKKTILIFISYFANRLLMFHLTFFSVHLGGSPFVSFTMVILFSLPGCSVIPMLLIRYCRRRIGLSVSCFVTGFFILLLIPLTEDYLILRLLTTIIAKNAVNAGAGVLTVFGGEVFPTVVRTMGIGGGYMASRVGAMLAPFFKELANNTSPAVAAVVSAVVAIIGGLAAIMLPETLNKPLPDTLEDAEKEL</sequence>
<feature type="transmembrane region" description="Helical" evidence="5">
    <location>
        <begin position="469"/>
        <end position="489"/>
    </location>
</feature>
<feature type="transmembrane region" description="Helical" evidence="5">
    <location>
        <begin position="351"/>
        <end position="373"/>
    </location>
</feature>